<gene>
    <name evidence="7" type="ORF">FC752_04195</name>
</gene>
<comment type="subcellular location">
    <subcellularLocation>
        <location evidence="1">Membrane</location>
    </subcellularLocation>
</comment>
<dbReference type="RefSeq" id="WP_025220469.1">
    <property type="nucleotide sequence ID" value="NZ_CP006837.1"/>
</dbReference>
<evidence type="ECO:0000259" key="6">
    <source>
        <dbReference type="Pfam" id="PF00350"/>
    </source>
</evidence>
<protein>
    <recommendedName>
        <fullName evidence="6">Dynamin N-terminal domain-containing protein</fullName>
    </recommendedName>
</protein>
<evidence type="ECO:0000256" key="5">
    <source>
        <dbReference type="ARBA" id="ARBA00023136"/>
    </source>
</evidence>
<dbReference type="InterPro" id="IPR027417">
    <property type="entry name" value="P-loop_NTPase"/>
</dbReference>
<comment type="caution">
    <text evidence="7">The sequence shown here is derived from an EMBL/GenBank/DDBJ whole genome shotgun (WGS) entry which is preliminary data.</text>
</comment>
<dbReference type="InterPro" id="IPR027094">
    <property type="entry name" value="Mitofusin_fam"/>
</dbReference>
<keyword evidence="4" id="KW-0342">GTP-binding</keyword>
<organism evidence="7 8">
    <name type="scientific">Lysinibacillus varians</name>
    <dbReference type="NCBI Taxonomy" id="1145276"/>
    <lineage>
        <taxon>Bacteria</taxon>
        <taxon>Bacillati</taxon>
        <taxon>Bacillota</taxon>
        <taxon>Bacilli</taxon>
        <taxon>Bacillales</taxon>
        <taxon>Bacillaceae</taxon>
        <taxon>Lysinibacillus</taxon>
    </lineage>
</organism>
<keyword evidence="2" id="KW-0547">Nucleotide-binding</keyword>
<feature type="domain" description="Dynamin N-terminal" evidence="6">
    <location>
        <begin position="45"/>
        <end position="198"/>
    </location>
</feature>
<dbReference type="Proteomes" id="UP000308539">
    <property type="component" value="Unassembled WGS sequence"/>
</dbReference>
<keyword evidence="8" id="KW-1185">Reference proteome</keyword>
<dbReference type="PANTHER" id="PTHR10465:SF0">
    <property type="entry name" value="SARCALUMENIN"/>
    <property type="match status" value="1"/>
</dbReference>
<dbReference type="Pfam" id="PF00350">
    <property type="entry name" value="Dynamin_N"/>
    <property type="match status" value="1"/>
</dbReference>
<sequence length="558" mass="63861">MIDKTIIQQHLNILGEIGNDIKINQEIINRIEELKSICGEFLIKILAIGSFSAGKSALMNFLLEEELLTEEQTPETAIATELKYSLVESYEIVDVNKERKYVEKQQIQSVNPNVCLNIRYNLNNNFLKIFEDYVFVDMPGFNSNIEQHNRAILQYVERGNAYLLVIDCEEGGMKASVLEFIEEIRKYDHNLIIVLSKVDKKAEEDVQVIEQQIKAQASYLFGYDVPVVKYSKHDNDTKQGLLDAIHALNSQQIFEQAILPKIKEIYQFFELALEQSIKSLAFDDSALREEIQKREKAKSELEYKLQQERSKLTNRMTSQVLPSIIAEVENALYVHSTELANAAISGSNAFSIRMNSILRPVLLENTKKYTNISFEEFLRDVNLLEILVDKTEEIVYTVTDKMRKVESIFSRKNEGTDNFNKVYKSVTGALAIATTAVAPWLEIIILFLPEILKLLGVGGKQSQVNKVKQSIESEVIPQVIEKLSPAIQESLAEMEDVMIEELEENLRLIISIEEEALQAALNQQDDMQIEHDKKLIQYETTLDLVRDELQKVEKLVTV</sequence>
<evidence type="ECO:0000313" key="7">
    <source>
        <dbReference type="EMBL" id="TKI66452.1"/>
    </source>
</evidence>
<evidence type="ECO:0000256" key="3">
    <source>
        <dbReference type="ARBA" id="ARBA00022801"/>
    </source>
</evidence>
<dbReference type="SUPFAM" id="SSF52540">
    <property type="entry name" value="P-loop containing nucleoside triphosphate hydrolases"/>
    <property type="match status" value="1"/>
</dbReference>
<evidence type="ECO:0000313" key="8">
    <source>
        <dbReference type="Proteomes" id="UP000308539"/>
    </source>
</evidence>
<evidence type="ECO:0000256" key="1">
    <source>
        <dbReference type="ARBA" id="ARBA00004370"/>
    </source>
</evidence>
<evidence type="ECO:0000256" key="2">
    <source>
        <dbReference type="ARBA" id="ARBA00022741"/>
    </source>
</evidence>
<dbReference type="PANTHER" id="PTHR10465">
    <property type="entry name" value="TRANSMEMBRANE GTPASE FZO1"/>
    <property type="match status" value="1"/>
</dbReference>
<keyword evidence="3" id="KW-0378">Hydrolase</keyword>
<dbReference type="Gene3D" id="3.40.50.300">
    <property type="entry name" value="P-loop containing nucleotide triphosphate hydrolases"/>
    <property type="match status" value="1"/>
</dbReference>
<dbReference type="InterPro" id="IPR045063">
    <property type="entry name" value="Dynamin_N"/>
</dbReference>
<evidence type="ECO:0000256" key="4">
    <source>
        <dbReference type="ARBA" id="ARBA00023134"/>
    </source>
</evidence>
<name>A0ABY2TIM1_9BACI</name>
<accession>A0ABY2TIM1</accession>
<dbReference type="EMBL" id="SZPV01000011">
    <property type="protein sequence ID" value="TKI66452.1"/>
    <property type="molecule type" value="Genomic_DNA"/>
</dbReference>
<proteinExistence type="predicted"/>
<reference evidence="7 8" key="1">
    <citation type="submission" date="2019-04" db="EMBL/GenBank/DDBJ databases">
        <title>Lysinibacillus genome sequencing.</title>
        <authorList>
            <person name="Dunlap C."/>
        </authorList>
    </citation>
    <scope>NUCLEOTIDE SEQUENCE [LARGE SCALE GENOMIC DNA]</scope>
    <source>
        <strain evidence="7 8">NBRC 109424</strain>
    </source>
</reference>
<keyword evidence="5" id="KW-0472">Membrane</keyword>